<feature type="signal peptide" evidence="15">
    <location>
        <begin position="1"/>
        <end position="21"/>
    </location>
</feature>
<dbReference type="InterPro" id="IPR048395">
    <property type="entry name" value="Glyco_hydro_31_C"/>
</dbReference>
<evidence type="ECO:0000256" key="12">
    <source>
        <dbReference type="ARBA" id="ARBA00023326"/>
    </source>
</evidence>
<evidence type="ECO:0000256" key="4">
    <source>
        <dbReference type="ARBA" id="ARBA00012744"/>
    </source>
</evidence>
<keyword evidence="7 14" id="KW-0378">Hydrolase</keyword>
<dbReference type="InterPro" id="IPR025887">
    <property type="entry name" value="Glyco_hydro_31_N_dom"/>
</dbReference>
<evidence type="ECO:0000256" key="7">
    <source>
        <dbReference type="ARBA" id="ARBA00022801"/>
    </source>
</evidence>
<dbReference type="SUPFAM" id="SSF74650">
    <property type="entry name" value="Galactose mutarotase-like"/>
    <property type="match status" value="1"/>
</dbReference>
<protein>
    <recommendedName>
        <fullName evidence="4">beta-glucosidase</fullName>
        <ecNumber evidence="4">3.2.1.21</ecNumber>
    </recommendedName>
</protein>
<evidence type="ECO:0000256" key="13">
    <source>
        <dbReference type="ARBA" id="ARBA00025512"/>
    </source>
</evidence>
<dbReference type="InterPro" id="IPR011013">
    <property type="entry name" value="Gal_mutarotase_sf_dom"/>
</dbReference>
<dbReference type="GO" id="GO:0000272">
    <property type="term" value="P:polysaccharide catabolic process"/>
    <property type="evidence" value="ECO:0007669"/>
    <property type="project" value="UniProtKB-KW"/>
</dbReference>
<evidence type="ECO:0000313" key="20">
    <source>
        <dbReference type="Proteomes" id="UP000772434"/>
    </source>
</evidence>
<comment type="similarity">
    <text evidence="3 14">Belongs to the glycosyl hydrolase 31 family.</text>
</comment>
<evidence type="ECO:0000256" key="3">
    <source>
        <dbReference type="ARBA" id="ARBA00007806"/>
    </source>
</evidence>
<evidence type="ECO:0000256" key="2">
    <source>
        <dbReference type="ARBA" id="ARBA00004613"/>
    </source>
</evidence>
<feature type="domain" description="Glycoside hydrolase family 31 TIM barrel" evidence="16">
    <location>
        <begin position="273"/>
        <end position="665"/>
    </location>
</feature>
<evidence type="ECO:0000256" key="5">
    <source>
        <dbReference type="ARBA" id="ARBA00022525"/>
    </source>
</evidence>
<dbReference type="CDD" id="cd06602">
    <property type="entry name" value="GH31_MGAM_SI_GAA"/>
    <property type="match status" value="1"/>
</dbReference>
<keyword evidence="6 15" id="KW-0732">Signal</keyword>
<evidence type="ECO:0000256" key="1">
    <source>
        <dbReference type="ARBA" id="ARBA00000448"/>
    </source>
</evidence>
<dbReference type="SUPFAM" id="SSF51445">
    <property type="entry name" value="(Trans)glycosidases"/>
    <property type="match status" value="1"/>
</dbReference>
<keyword evidence="9" id="KW-0119">Carbohydrate metabolism</keyword>
<dbReference type="PANTHER" id="PTHR22762">
    <property type="entry name" value="ALPHA-GLUCOSIDASE"/>
    <property type="match status" value="1"/>
</dbReference>
<dbReference type="AlphaFoldDB" id="A0A9P5P4N8"/>
<comment type="caution">
    <text evidence="19">The sequence shown here is derived from an EMBL/GenBank/DDBJ whole genome shotgun (WGS) entry which is preliminary data.</text>
</comment>
<dbReference type="GO" id="GO:0005576">
    <property type="term" value="C:extracellular region"/>
    <property type="evidence" value="ECO:0007669"/>
    <property type="project" value="UniProtKB-SubCell"/>
</dbReference>
<comment type="catalytic activity">
    <reaction evidence="1">
        <text>Hydrolysis of terminal, non-reducing beta-D-glucosyl residues with release of beta-D-glucose.</text>
        <dbReference type="EC" id="3.2.1.21"/>
    </reaction>
</comment>
<dbReference type="CDD" id="cd14752">
    <property type="entry name" value="GH31_N"/>
    <property type="match status" value="1"/>
</dbReference>
<dbReference type="InterPro" id="IPR013780">
    <property type="entry name" value="Glyco_hydro_b"/>
</dbReference>
<evidence type="ECO:0000256" key="8">
    <source>
        <dbReference type="ARBA" id="ARBA00023180"/>
    </source>
</evidence>
<keyword evidence="5" id="KW-0964">Secreted</keyword>
<dbReference type="SUPFAM" id="SSF51011">
    <property type="entry name" value="Glycosyl hydrolase domain"/>
    <property type="match status" value="1"/>
</dbReference>
<reference evidence="19" key="1">
    <citation type="submission" date="2020-11" db="EMBL/GenBank/DDBJ databases">
        <authorList>
            <consortium name="DOE Joint Genome Institute"/>
            <person name="Ahrendt S."/>
            <person name="Riley R."/>
            <person name="Andreopoulos W."/>
            <person name="Labutti K."/>
            <person name="Pangilinan J."/>
            <person name="Ruiz-Duenas F.J."/>
            <person name="Barrasa J.M."/>
            <person name="Sanchez-Garcia M."/>
            <person name="Camarero S."/>
            <person name="Miyauchi S."/>
            <person name="Serrano A."/>
            <person name="Linde D."/>
            <person name="Babiker R."/>
            <person name="Drula E."/>
            <person name="Ayuso-Fernandez I."/>
            <person name="Pacheco R."/>
            <person name="Padilla G."/>
            <person name="Ferreira P."/>
            <person name="Barriuso J."/>
            <person name="Kellner H."/>
            <person name="Castanera R."/>
            <person name="Alfaro M."/>
            <person name="Ramirez L."/>
            <person name="Pisabarro A.G."/>
            <person name="Kuo A."/>
            <person name="Tritt A."/>
            <person name="Lipzen A."/>
            <person name="He G."/>
            <person name="Yan M."/>
            <person name="Ng V."/>
            <person name="Cullen D."/>
            <person name="Martin F."/>
            <person name="Rosso M.-N."/>
            <person name="Henrissat B."/>
            <person name="Hibbett D."/>
            <person name="Martinez A.T."/>
            <person name="Grigoriev I.V."/>
        </authorList>
    </citation>
    <scope>NUCLEOTIDE SEQUENCE</scope>
    <source>
        <strain evidence="19">AH 40177</strain>
    </source>
</reference>
<evidence type="ECO:0000259" key="18">
    <source>
        <dbReference type="Pfam" id="PF21365"/>
    </source>
</evidence>
<evidence type="ECO:0000256" key="15">
    <source>
        <dbReference type="SAM" id="SignalP"/>
    </source>
</evidence>
<sequence>MVRPRNTAFLYAISCVSLVLGTWIEPSVLDACPGYKLTNPVSQGAAFTADLTLAGTACNVFGNDLQHLTLAVTYETENRIHLKITDANNTRYEVPESVLPRPNGTFQGSPSDAAIQFNYTASPFSFTIFRTATNEILFTTASHPIIFEPQYLRVKTDLPTNANIYGIGEHSDAFRLSTFNTTRTLWSRDAFEIPAGTNLYGNHPIYFEHRTTGTHGVFLLNSNGMDIKINDTDGNTALEYNVIGGVLDFYFLAGSTDDPVELSRQYAEVIGTPAEVPYWTFGLHQCRFGYTSYVDVADVITNYSDANIPLETMWTDIDYMDGRRIFTVDPTYFPLPRMREIVEYLHDHDQKYVLMTDPAIAYAPGEGYGTYDRGTELDIWLKMPNGSAMFSVVWPGVTHYPDWFHPSIQDFWTNEFRLFYNTTDGIDIDGAWIDMNEPSNFCVLPCENPFQQAQQMDLPPARTASPPNPSATIFADSSSALNKRSDEINLLTPPYAIQDAAGAISSLTSWTNATHANGLVEYDTHNLFGTMMSVATREAMLARRPGLRTLVITRSTFAGAGSHVGKWLGDNFSAWSEYRISISGMLGMAGVFQIPMIGSDICGYAEDTTSTLCARWAMLGGFYPFMRNHNSDTSISQEFYRFPVAAQAARNVLDMRYRLMDYLYTTFHQANLDGSPVIQPLWYKYPKDTATYPIDLQFLFGPSILVSPVTEENATSVTVHMPDDTFYDFLTLAPFIGTGSNVTLNNVDFTEIPVHIIGGSILPLRVNGTMTTTQLRQTDFELVVAPSSGGVASGSLFVDDGVSLVQANGTTSVTFEYQNGSLNVTGTFGFDLGVNIADVKFLGVEQAPKNVSVSDGSGQLKGVSFEYDAGTKVVEVSIGIPFNKGFEVRLE</sequence>
<dbReference type="Gene3D" id="3.20.20.80">
    <property type="entry name" value="Glycosidases"/>
    <property type="match status" value="1"/>
</dbReference>
<dbReference type="EC" id="3.2.1.21" evidence="4"/>
<keyword evidence="8" id="KW-0325">Glycoprotein</keyword>
<evidence type="ECO:0000256" key="6">
    <source>
        <dbReference type="ARBA" id="ARBA00022729"/>
    </source>
</evidence>
<dbReference type="GO" id="GO:0071555">
    <property type="term" value="P:cell wall organization"/>
    <property type="evidence" value="ECO:0007669"/>
    <property type="project" value="UniProtKB-KW"/>
</dbReference>
<evidence type="ECO:0000256" key="10">
    <source>
        <dbReference type="ARBA" id="ARBA00023295"/>
    </source>
</evidence>
<keyword evidence="20" id="KW-1185">Reference proteome</keyword>
<feature type="domain" description="Glycoside hydrolase family 31 N-terminal" evidence="17">
    <location>
        <begin position="119"/>
        <end position="224"/>
    </location>
</feature>
<dbReference type="PANTHER" id="PTHR22762:SF67">
    <property type="entry name" value="ALPHA_BETA-GLUCOSIDASE AGDC-RELATED"/>
    <property type="match status" value="1"/>
</dbReference>
<evidence type="ECO:0000313" key="19">
    <source>
        <dbReference type="EMBL" id="KAF9056900.1"/>
    </source>
</evidence>
<feature type="chain" id="PRO_5040189258" description="beta-glucosidase" evidence="15">
    <location>
        <begin position="22"/>
        <end position="891"/>
    </location>
</feature>
<organism evidence="19 20">
    <name type="scientific">Rhodocollybia butyracea</name>
    <dbReference type="NCBI Taxonomy" id="206335"/>
    <lineage>
        <taxon>Eukaryota</taxon>
        <taxon>Fungi</taxon>
        <taxon>Dikarya</taxon>
        <taxon>Basidiomycota</taxon>
        <taxon>Agaricomycotina</taxon>
        <taxon>Agaricomycetes</taxon>
        <taxon>Agaricomycetidae</taxon>
        <taxon>Agaricales</taxon>
        <taxon>Marasmiineae</taxon>
        <taxon>Omphalotaceae</taxon>
        <taxon>Rhodocollybia</taxon>
    </lineage>
</organism>
<dbReference type="GO" id="GO:0030246">
    <property type="term" value="F:carbohydrate binding"/>
    <property type="evidence" value="ECO:0007669"/>
    <property type="project" value="InterPro"/>
</dbReference>
<dbReference type="InterPro" id="IPR000322">
    <property type="entry name" value="Glyco_hydro_31_TIM"/>
</dbReference>
<comment type="function">
    <text evidence="13">Glucosidase involved in the degradation of cellulosic biomass. Has both alpha- and beta-glucosidase activity.</text>
</comment>
<dbReference type="Pfam" id="PF21365">
    <property type="entry name" value="Glyco_hydro_31_3rd"/>
    <property type="match status" value="1"/>
</dbReference>
<dbReference type="Pfam" id="PF01055">
    <property type="entry name" value="Glyco_hydro_31_2nd"/>
    <property type="match status" value="1"/>
</dbReference>
<dbReference type="Gene3D" id="2.60.40.1180">
    <property type="entry name" value="Golgi alpha-mannosidase II"/>
    <property type="match status" value="2"/>
</dbReference>
<evidence type="ECO:0000256" key="11">
    <source>
        <dbReference type="ARBA" id="ARBA00023316"/>
    </source>
</evidence>
<gene>
    <name evidence="19" type="ORF">BDP27DRAFT_1433278</name>
</gene>
<dbReference type="GO" id="GO:0008422">
    <property type="term" value="F:beta-glucosidase activity"/>
    <property type="evidence" value="ECO:0007669"/>
    <property type="project" value="UniProtKB-EC"/>
</dbReference>
<dbReference type="OrthoDB" id="5839090at2759"/>
<dbReference type="Gene3D" id="2.60.40.1760">
    <property type="entry name" value="glycosyl hydrolase (family 31)"/>
    <property type="match status" value="1"/>
</dbReference>
<dbReference type="EMBL" id="JADNRY010000413">
    <property type="protein sequence ID" value="KAF9056900.1"/>
    <property type="molecule type" value="Genomic_DNA"/>
</dbReference>
<keyword evidence="10 14" id="KW-0326">Glycosidase</keyword>
<evidence type="ECO:0000259" key="16">
    <source>
        <dbReference type="Pfam" id="PF01055"/>
    </source>
</evidence>
<evidence type="ECO:0000256" key="9">
    <source>
        <dbReference type="ARBA" id="ARBA00023277"/>
    </source>
</evidence>
<evidence type="ECO:0000259" key="17">
    <source>
        <dbReference type="Pfam" id="PF13802"/>
    </source>
</evidence>
<feature type="domain" description="Glycosyl hydrolase family 31 C-terminal" evidence="18">
    <location>
        <begin position="674"/>
        <end position="762"/>
    </location>
</feature>
<proteinExistence type="inferred from homology"/>
<dbReference type="Proteomes" id="UP000772434">
    <property type="component" value="Unassembled WGS sequence"/>
</dbReference>
<evidence type="ECO:0000256" key="14">
    <source>
        <dbReference type="RuleBase" id="RU361185"/>
    </source>
</evidence>
<keyword evidence="11" id="KW-0961">Cell wall biogenesis/degradation</keyword>
<comment type="subcellular location">
    <subcellularLocation>
        <location evidence="2">Secreted</location>
    </subcellularLocation>
</comment>
<accession>A0A9P5P4N8</accession>
<dbReference type="InterPro" id="IPR017853">
    <property type="entry name" value="GH"/>
</dbReference>
<name>A0A9P5P4N8_9AGAR</name>
<dbReference type="Pfam" id="PF13802">
    <property type="entry name" value="Gal_mutarotas_2"/>
    <property type="match status" value="1"/>
</dbReference>
<keyword evidence="12" id="KW-0624">Polysaccharide degradation</keyword>